<organism evidence="2 3">
    <name type="scientific">Neotoma lepida</name>
    <name type="common">Desert woodrat</name>
    <dbReference type="NCBI Taxonomy" id="56216"/>
    <lineage>
        <taxon>Eukaryota</taxon>
        <taxon>Metazoa</taxon>
        <taxon>Chordata</taxon>
        <taxon>Craniata</taxon>
        <taxon>Vertebrata</taxon>
        <taxon>Euteleostomi</taxon>
        <taxon>Mammalia</taxon>
        <taxon>Eutheria</taxon>
        <taxon>Euarchontoglires</taxon>
        <taxon>Glires</taxon>
        <taxon>Rodentia</taxon>
        <taxon>Myomorpha</taxon>
        <taxon>Muroidea</taxon>
        <taxon>Cricetidae</taxon>
        <taxon>Neotominae</taxon>
        <taxon>Neotoma</taxon>
    </lineage>
</organism>
<comment type="caution">
    <text evidence="2">The sequence shown here is derived from an EMBL/GenBank/DDBJ whole genome shotgun (WGS) entry which is preliminary data.</text>
</comment>
<feature type="compositionally biased region" description="Polar residues" evidence="1">
    <location>
        <begin position="44"/>
        <end position="56"/>
    </location>
</feature>
<name>A0A1A6HNS2_NEOLE</name>
<evidence type="ECO:0000313" key="2">
    <source>
        <dbReference type="EMBL" id="OBS79906.1"/>
    </source>
</evidence>
<gene>
    <name evidence="2" type="ORF">A6R68_21891</name>
</gene>
<protein>
    <submittedName>
        <fullName evidence="2">Uncharacterized protein</fullName>
    </submittedName>
</protein>
<feature type="region of interest" description="Disordered" evidence="1">
    <location>
        <begin position="41"/>
        <end position="78"/>
    </location>
</feature>
<feature type="region of interest" description="Disordered" evidence="1">
    <location>
        <begin position="1"/>
        <end position="27"/>
    </location>
</feature>
<sequence length="133" mass="14655">LSGRSWEPAGWGCEPGGSTQRPRRQVQAVVPDSRSFRICGLESGQGSNGLQVSSQEEQQREKNGQEVAASPGSEEAEDFQMVESGKLRGVYLDYINLNTRKIALQLHSAFRNRLGPVPSGKCSQSYPEACREW</sequence>
<feature type="non-terminal residue" evidence="2">
    <location>
        <position position="133"/>
    </location>
</feature>
<evidence type="ECO:0000256" key="1">
    <source>
        <dbReference type="SAM" id="MobiDB-lite"/>
    </source>
</evidence>
<proteinExistence type="predicted"/>
<keyword evidence="3" id="KW-1185">Reference proteome</keyword>
<feature type="non-terminal residue" evidence="2">
    <location>
        <position position="1"/>
    </location>
</feature>
<evidence type="ECO:0000313" key="3">
    <source>
        <dbReference type="Proteomes" id="UP000092124"/>
    </source>
</evidence>
<dbReference type="Proteomes" id="UP000092124">
    <property type="component" value="Unassembled WGS sequence"/>
</dbReference>
<dbReference type="EMBL" id="LZPO01017708">
    <property type="protein sequence ID" value="OBS79906.1"/>
    <property type="molecule type" value="Genomic_DNA"/>
</dbReference>
<dbReference type="AlphaFoldDB" id="A0A1A6HNS2"/>
<reference evidence="2 3" key="1">
    <citation type="submission" date="2016-06" db="EMBL/GenBank/DDBJ databases">
        <title>The Draft Genome Sequence and Annotation of the Desert Woodrat Neotoma lepida.</title>
        <authorList>
            <person name="Campbell M."/>
            <person name="Oakeson K.F."/>
            <person name="Yandell M."/>
            <person name="Halpert J.R."/>
            <person name="Dearing D."/>
        </authorList>
    </citation>
    <scope>NUCLEOTIDE SEQUENCE [LARGE SCALE GENOMIC DNA]</scope>
    <source>
        <strain evidence="2">417</strain>
        <tissue evidence="2">Liver</tissue>
    </source>
</reference>
<accession>A0A1A6HNS2</accession>